<evidence type="ECO:0000313" key="4">
    <source>
        <dbReference type="EMBL" id="BBA35631.1"/>
    </source>
</evidence>
<evidence type="ECO:0000259" key="2">
    <source>
        <dbReference type="Pfam" id="PF13005"/>
    </source>
</evidence>
<protein>
    <recommendedName>
        <fullName evidence="6">Transposase</fullName>
    </recommendedName>
</protein>
<dbReference type="RefSeq" id="WP_119630944.1">
    <property type="nucleotide sequence ID" value="NZ_AP017928.1"/>
</dbReference>
<evidence type="ECO:0000313" key="5">
    <source>
        <dbReference type="Proteomes" id="UP000266313"/>
    </source>
</evidence>
<dbReference type="InterPro" id="IPR004291">
    <property type="entry name" value="Transposase_IS66_central"/>
</dbReference>
<dbReference type="Pfam" id="PF13005">
    <property type="entry name" value="zf-IS66"/>
    <property type="match status" value="1"/>
</dbReference>
<reference evidence="4 5" key="1">
    <citation type="submission" date="2016-12" db="EMBL/GenBank/DDBJ databases">
        <title>Genome sequencing of Methylocaldum marinum.</title>
        <authorList>
            <person name="Takeuchi M."/>
            <person name="Kamagata Y."/>
            <person name="Hiraoka S."/>
            <person name="Oshima K."/>
            <person name="Hattori M."/>
            <person name="Iwasaki W."/>
        </authorList>
    </citation>
    <scope>NUCLEOTIDE SEQUENCE [LARGE SCALE GENOMIC DNA]</scope>
    <source>
        <strain evidence="4 5">S8</strain>
    </source>
</reference>
<dbReference type="InterPro" id="IPR052344">
    <property type="entry name" value="Transposase-related"/>
</dbReference>
<dbReference type="KEGG" id="mmai:sS8_3694"/>
<dbReference type="Pfam" id="PF03050">
    <property type="entry name" value="DDE_Tnp_IS66"/>
    <property type="match status" value="1"/>
</dbReference>
<dbReference type="InterPro" id="IPR024463">
    <property type="entry name" value="Transposase_TnpC_homeodom"/>
</dbReference>
<dbReference type="Proteomes" id="UP000266313">
    <property type="component" value="Chromosome"/>
</dbReference>
<gene>
    <name evidence="4" type="ORF">sS8_3694</name>
</gene>
<dbReference type="InterPro" id="IPR024474">
    <property type="entry name" value="Znf_dom_IS66"/>
</dbReference>
<proteinExistence type="predicted"/>
<feature type="domain" description="Transposase IS66 zinc-finger binding" evidence="2">
    <location>
        <begin position="73"/>
        <end position="116"/>
    </location>
</feature>
<dbReference type="Pfam" id="PF13007">
    <property type="entry name" value="LZ_Tnp_IS66"/>
    <property type="match status" value="1"/>
</dbReference>
<dbReference type="PANTHER" id="PTHR33678:SF1">
    <property type="entry name" value="BLL1576 PROTEIN"/>
    <property type="match status" value="1"/>
</dbReference>
<name>A0A250KXE0_9GAMM</name>
<feature type="domain" description="Transposase TnpC homeodomain" evidence="3">
    <location>
        <begin position="8"/>
        <end position="65"/>
    </location>
</feature>
<dbReference type="PANTHER" id="PTHR33678">
    <property type="entry name" value="BLL1576 PROTEIN"/>
    <property type="match status" value="1"/>
</dbReference>
<dbReference type="AlphaFoldDB" id="A0A250KXE0"/>
<feature type="domain" description="Transposase IS66 central" evidence="1">
    <location>
        <begin position="133"/>
        <end position="180"/>
    </location>
</feature>
<accession>A0A250KXE0</accession>
<evidence type="ECO:0000259" key="3">
    <source>
        <dbReference type="Pfam" id="PF13007"/>
    </source>
</evidence>
<dbReference type="OrthoDB" id="9800877at2"/>
<sequence length="181" mass="20157">MRTAGRLRSERLQNLPDIEQLPLWAGVPEDALAASPVDFKTVVKSPAKNPPKRTALPEHLPREIVVLPLSEQDRQCPACGEERPVIGYESSERLDYVPAQLKVVETRREKCACSKCQGQLTTVPAPPQIIEQGIPLPGLLAYLLMAKYGYHLPLYRIEQIFAHQGVPIARTTLCDWVIQSG</sequence>
<organism evidence="4 5">
    <name type="scientific">Methylocaldum marinum</name>
    <dbReference type="NCBI Taxonomy" id="1432792"/>
    <lineage>
        <taxon>Bacteria</taxon>
        <taxon>Pseudomonadati</taxon>
        <taxon>Pseudomonadota</taxon>
        <taxon>Gammaproteobacteria</taxon>
        <taxon>Methylococcales</taxon>
        <taxon>Methylococcaceae</taxon>
        <taxon>Methylocaldum</taxon>
    </lineage>
</organism>
<evidence type="ECO:0008006" key="6">
    <source>
        <dbReference type="Google" id="ProtNLM"/>
    </source>
</evidence>
<evidence type="ECO:0000259" key="1">
    <source>
        <dbReference type="Pfam" id="PF03050"/>
    </source>
</evidence>
<dbReference type="EMBL" id="AP017928">
    <property type="protein sequence ID" value="BBA35631.1"/>
    <property type="molecule type" value="Genomic_DNA"/>
</dbReference>
<keyword evidence="5" id="KW-1185">Reference proteome</keyword>